<feature type="region of interest" description="Disordered" evidence="6">
    <location>
        <begin position="186"/>
        <end position="248"/>
    </location>
</feature>
<accession>A0ABX1KDU5</accession>
<feature type="transmembrane region" description="Helical" evidence="7">
    <location>
        <begin position="112"/>
        <end position="136"/>
    </location>
</feature>
<evidence type="ECO:0000313" key="10">
    <source>
        <dbReference type="Proteomes" id="UP001429745"/>
    </source>
</evidence>
<keyword evidence="4 7" id="KW-1133">Transmembrane helix</keyword>
<feature type="region of interest" description="Disordered" evidence="6">
    <location>
        <begin position="1"/>
        <end position="24"/>
    </location>
</feature>
<evidence type="ECO:0000256" key="3">
    <source>
        <dbReference type="ARBA" id="ARBA00022692"/>
    </source>
</evidence>
<feature type="compositionally biased region" description="Low complexity" evidence="6">
    <location>
        <begin position="223"/>
        <end position="236"/>
    </location>
</feature>
<keyword evidence="2" id="KW-1003">Cell membrane</keyword>
<keyword evidence="5 7" id="KW-0472">Membrane</keyword>
<evidence type="ECO:0000256" key="5">
    <source>
        <dbReference type="ARBA" id="ARBA00023136"/>
    </source>
</evidence>
<comment type="subcellular location">
    <subcellularLocation>
        <location evidence="1">Cell membrane</location>
        <topology evidence="1">Single-pass membrane protein</topology>
    </subcellularLocation>
</comment>
<organism evidence="9 10">
    <name type="scientific">Microbacterium salsuginis</name>
    <dbReference type="NCBI Taxonomy" id="2722803"/>
    <lineage>
        <taxon>Bacteria</taxon>
        <taxon>Bacillati</taxon>
        <taxon>Actinomycetota</taxon>
        <taxon>Actinomycetes</taxon>
        <taxon>Micrococcales</taxon>
        <taxon>Microbacteriaceae</taxon>
        <taxon>Microbacterium</taxon>
    </lineage>
</organism>
<feature type="transmembrane region" description="Helical" evidence="7">
    <location>
        <begin position="156"/>
        <end position="176"/>
    </location>
</feature>
<dbReference type="Proteomes" id="UP001429745">
    <property type="component" value="Unassembled WGS sequence"/>
</dbReference>
<evidence type="ECO:0000256" key="2">
    <source>
        <dbReference type="ARBA" id="ARBA00022475"/>
    </source>
</evidence>
<feature type="region of interest" description="Disordered" evidence="6">
    <location>
        <begin position="475"/>
        <end position="497"/>
    </location>
</feature>
<evidence type="ECO:0000256" key="6">
    <source>
        <dbReference type="SAM" id="MobiDB-lite"/>
    </source>
</evidence>
<name>A0ABX1KDU5_9MICO</name>
<comment type="caution">
    <text evidence="9">The sequence shown here is derived from an EMBL/GenBank/DDBJ whole genome shotgun (WGS) entry which is preliminary data.</text>
</comment>
<proteinExistence type="predicted"/>
<dbReference type="Pfam" id="PF04024">
    <property type="entry name" value="PspC"/>
    <property type="match status" value="1"/>
</dbReference>
<feature type="domain" description="Phage shock protein PspC N-terminal" evidence="8">
    <location>
        <begin position="43"/>
        <end position="93"/>
    </location>
</feature>
<feature type="compositionally biased region" description="Pro residues" evidence="6">
    <location>
        <begin position="9"/>
        <end position="24"/>
    </location>
</feature>
<feature type="transmembrane region" description="Helical" evidence="7">
    <location>
        <begin position="343"/>
        <end position="367"/>
    </location>
</feature>
<dbReference type="InterPro" id="IPR052027">
    <property type="entry name" value="PspC"/>
</dbReference>
<evidence type="ECO:0000313" key="9">
    <source>
        <dbReference type="EMBL" id="NLP84158.1"/>
    </source>
</evidence>
<keyword evidence="10" id="KW-1185">Reference proteome</keyword>
<feature type="compositionally biased region" description="Basic and acidic residues" evidence="6">
    <location>
        <begin position="266"/>
        <end position="290"/>
    </location>
</feature>
<protein>
    <submittedName>
        <fullName evidence="9">PspC domain-containing protein</fullName>
    </submittedName>
</protein>
<dbReference type="PANTHER" id="PTHR33885">
    <property type="entry name" value="PHAGE SHOCK PROTEIN C"/>
    <property type="match status" value="1"/>
</dbReference>
<evidence type="ECO:0000256" key="1">
    <source>
        <dbReference type="ARBA" id="ARBA00004162"/>
    </source>
</evidence>
<feature type="compositionally biased region" description="Low complexity" evidence="6">
    <location>
        <begin position="187"/>
        <end position="215"/>
    </location>
</feature>
<keyword evidence="3 7" id="KW-0812">Transmembrane</keyword>
<reference evidence="9 10" key="1">
    <citation type="submission" date="2020-04" db="EMBL/GenBank/DDBJ databases">
        <title>CFH 90308 Microbacterium sp.</title>
        <authorList>
            <person name="Nie G."/>
            <person name="Ming H."/>
            <person name="Xia T."/>
        </authorList>
    </citation>
    <scope>NUCLEOTIDE SEQUENCE [LARGE SCALE GENOMIC DNA]</scope>
    <source>
        <strain evidence="9 10">CFH 90308</strain>
    </source>
</reference>
<gene>
    <name evidence="9" type="ORF">HF576_09865</name>
</gene>
<dbReference type="PANTHER" id="PTHR33885:SF3">
    <property type="entry name" value="PHAGE SHOCK PROTEIN C"/>
    <property type="match status" value="1"/>
</dbReference>
<dbReference type="InterPro" id="IPR007168">
    <property type="entry name" value="Phageshock_PspC_N"/>
</dbReference>
<sequence length="537" mass="56114">MTDTTSAPAGPPADPGPPPPAPPGLPTGSDRFFSWVRGFGIVRADGWLGGVCGGLAARLRIDPIIVRGIFVVVALTGFPALLIYAIAWALLPDASGRIHLRELFHARFDPAMIGILILLVVSFVPVMPWLWNAAFWPLWGGFGGYPLPIWDLSSPFGGFGVILTLALIGGATFLIVRSARADRRASAETSRTASAESDPTPATASSSGDDATAAPLAEHGDSAGRAPAESSSGAPSPVAPPPPGPLADDAEIAQWRATHEAWRAQNDAWRRSQQDAERAAREQARREREAAGAAFAAEAEERRRIRRATRPRTSFVYVLTALGAAIVTGAICVLVAMTDAATAPFAAAIGLLAGALVAAVAMIGAGAFRRRSGFLAAVTIALLVAGSATAVASGPRSFVLGNVSLGTSTEPVSITQTFGNTDIATLPLSDEDDVDAGLITVRKAGGDTYISVHPGTVLDLKATLDRGGVSFSRIDAETGRSEDGTLAPRDGPDGRAEWTWFVRNTGPSSEPETRQRIELDQAAGSVFVTIHEPEENR</sequence>
<feature type="transmembrane region" description="Helical" evidence="7">
    <location>
        <begin position="64"/>
        <end position="91"/>
    </location>
</feature>
<dbReference type="EMBL" id="JABACI010000002">
    <property type="protein sequence ID" value="NLP84158.1"/>
    <property type="molecule type" value="Genomic_DNA"/>
</dbReference>
<feature type="region of interest" description="Disordered" evidence="6">
    <location>
        <begin position="266"/>
        <end position="291"/>
    </location>
</feature>
<dbReference type="RefSeq" id="WP_168912619.1">
    <property type="nucleotide sequence ID" value="NZ_JABACI010000002.1"/>
</dbReference>
<evidence type="ECO:0000256" key="7">
    <source>
        <dbReference type="SAM" id="Phobius"/>
    </source>
</evidence>
<feature type="transmembrane region" description="Helical" evidence="7">
    <location>
        <begin position="374"/>
        <end position="394"/>
    </location>
</feature>
<feature type="transmembrane region" description="Helical" evidence="7">
    <location>
        <begin position="314"/>
        <end position="337"/>
    </location>
</feature>
<evidence type="ECO:0000256" key="4">
    <source>
        <dbReference type="ARBA" id="ARBA00022989"/>
    </source>
</evidence>
<evidence type="ECO:0000259" key="8">
    <source>
        <dbReference type="Pfam" id="PF04024"/>
    </source>
</evidence>